<dbReference type="GO" id="GO:0004150">
    <property type="term" value="F:dihydroneopterin aldolase activity"/>
    <property type="evidence" value="ECO:0007669"/>
    <property type="project" value="InterPro"/>
</dbReference>
<dbReference type="EC" id="5.1.99.7" evidence="4"/>
<reference evidence="8 9" key="2">
    <citation type="journal article" date="2015" name="Syst. Appl. Microbiol.">
        <title>Nitrincola nitratireducens sp. nov. isolated from a haloalkaline crater lake.</title>
        <authorList>
            <person name="Singh A."/>
            <person name="Vaidya B."/>
            <person name="Tanuku N.R."/>
            <person name="Pinnaka A.K."/>
        </authorList>
    </citation>
    <scope>NUCLEOTIDE SEQUENCE [LARGE SCALE GENOMIC DNA]</scope>
    <source>
        <strain evidence="8 9">AK23</strain>
    </source>
</reference>
<sequence>MNYDWDVKKYPSKMVYFRGRLRTSEKTRRFIMTISNAIIKITNLRLRTYIGFNPDEREKKQDVVINAEIHYPTSRDCLSDNVSAALDYKQITKKVIQHVEEGQFLLLEKLVADVLQICAEPACVTHAQVTVDKPHALRFADSVSLTLQYHKS</sequence>
<dbReference type="InterPro" id="IPR043133">
    <property type="entry name" value="GTP-CH-I_C/QueF"/>
</dbReference>
<evidence type="ECO:0000256" key="1">
    <source>
        <dbReference type="ARBA" id="ARBA00005708"/>
    </source>
</evidence>
<comment type="caution">
    <text evidence="8">The sequence shown here is derived from an EMBL/GenBank/DDBJ whole genome shotgun (WGS) entry which is preliminary data.</text>
</comment>
<dbReference type="NCBIfam" id="NF008418">
    <property type="entry name" value="PRK11245.1"/>
    <property type="match status" value="1"/>
</dbReference>
<evidence type="ECO:0000256" key="4">
    <source>
        <dbReference type="ARBA" id="ARBA00044039"/>
    </source>
</evidence>
<dbReference type="InterPro" id="IPR006156">
    <property type="entry name" value="Dihydroneopterin_aldolase"/>
</dbReference>
<dbReference type="Pfam" id="PF02152">
    <property type="entry name" value="FolB"/>
    <property type="match status" value="1"/>
</dbReference>
<dbReference type="SUPFAM" id="SSF55620">
    <property type="entry name" value="Tetrahydrobiopterin biosynthesis enzymes-like"/>
    <property type="match status" value="1"/>
</dbReference>
<evidence type="ECO:0000313" key="9">
    <source>
        <dbReference type="Proteomes" id="UP000019464"/>
    </source>
</evidence>
<dbReference type="PATRIC" id="fig|1229521.3.peg.1263"/>
<name>W9UXU7_9GAMM</name>
<dbReference type="GO" id="GO:0008719">
    <property type="term" value="F:dihydroneopterin triphosphate 2'-epimerase activity"/>
    <property type="evidence" value="ECO:0007669"/>
    <property type="project" value="UniProtKB-EC"/>
</dbReference>
<protein>
    <recommendedName>
        <fullName evidence="5">Dihydroneopterin triphosphate 2'-epimerase</fullName>
        <ecNumber evidence="4">5.1.99.7</ecNumber>
    </recommendedName>
    <alternativeName>
        <fullName evidence="6">D-erythro-7,8-dihydroneopterin triphosphate epimerase</fullName>
    </alternativeName>
</protein>
<dbReference type="PANTHER" id="PTHR42844:SF10">
    <property type="entry name" value="DIHYDRONEOPTERIN TRIPHOSPHATE 2'-EPIMERASE"/>
    <property type="match status" value="1"/>
</dbReference>
<dbReference type="STRING" id="1229521.D791_01252"/>
<dbReference type="Gene3D" id="3.30.1130.10">
    <property type="match status" value="1"/>
</dbReference>
<dbReference type="NCBIfam" id="TIGR00526">
    <property type="entry name" value="folB_dom"/>
    <property type="match status" value="1"/>
</dbReference>
<gene>
    <name evidence="8" type="primary">folX</name>
    <name evidence="8" type="ORF">D791_01252</name>
</gene>
<dbReference type="InterPro" id="IPR006157">
    <property type="entry name" value="FolB_dom"/>
</dbReference>
<evidence type="ECO:0000256" key="3">
    <source>
        <dbReference type="ARBA" id="ARBA00043806"/>
    </source>
</evidence>
<evidence type="ECO:0000259" key="7">
    <source>
        <dbReference type="SMART" id="SM00905"/>
    </source>
</evidence>
<evidence type="ECO:0000256" key="2">
    <source>
        <dbReference type="ARBA" id="ARBA00023235"/>
    </source>
</evidence>
<evidence type="ECO:0000313" key="8">
    <source>
        <dbReference type="EMBL" id="EXJ11879.1"/>
    </source>
</evidence>
<proteinExistence type="inferred from homology"/>
<comment type="similarity">
    <text evidence="1">Belongs to the DHNA family.</text>
</comment>
<dbReference type="SMART" id="SM00905">
    <property type="entry name" value="FolB"/>
    <property type="match status" value="1"/>
</dbReference>
<accession>W9UXU7</accession>
<comment type="catalytic activity">
    <reaction evidence="3">
        <text>7,8-dihydroneopterin 3'-triphosphate = 7,8-dihydromonapterin 3'-triphosphate</text>
        <dbReference type="Rhea" id="RHEA:28346"/>
        <dbReference type="ChEBI" id="CHEBI:58462"/>
        <dbReference type="ChEBI" id="CHEBI:61186"/>
        <dbReference type="EC" id="5.1.99.7"/>
    </reaction>
</comment>
<dbReference type="EMBL" id="AONB01000004">
    <property type="protein sequence ID" value="EXJ11879.1"/>
    <property type="molecule type" value="Genomic_DNA"/>
</dbReference>
<dbReference type="GO" id="GO:0005829">
    <property type="term" value="C:cytosol"/>
    <property type="evidence" value="ECO:0007669"/>
    <property type="project" value="TreeGrafter"/>
</dbReference>
<evidence type="ECO:0000256" key="6">
    <source>
        <dbReference type="ARBA" id="ARBA00044306"/>
    </source>
</evidence>
<feature type="domain" description="Dihydroneopterin aldolase/epimerase" evidence="7">
    <location>
        <begin position="39"/>
        <end position="149"/>
    </location>
</feature>
<dbReference type="PANTHER" id="PTHR42844">
    <property type="entry name" value="DIHYDRONEOPTERIN ALDOLASE 1-RELATED"/>
    <property type="match status" value="1"/>
</dbReference>
<dbReference type="GO" id="GO:0006760">
    <property type="term" value="P:folic acid-containing compound metabolic process"/>
    <property type="evidence" value="ECO:0007669"/>
    <property type="project" value="InterPro"/>
</dbReference>
<organism evidence="8 9">
    <name type="scientific">Nitrincola nitratireducens</name>
    <dbReference type="NCBI Taxonomy" id="1229521"/>
    <lineage>
        <taxon>Bacteria</taxon>
        <taxon>Pseudomonadati</taxon>
        <taxon>Pseudomonadota</taxon>
        <taxon>Gammaproteobacteria</taxon>
        <taxon>Oceanospirillales</taxon>
        <taxon>Oceanospirillaceae</taxon>
        <taxon>Nitrincola</taxon>
    </lineage>
</organism>
<evidence type="ECO:0000256" key="5">
    <source>
        <dbReference type="ARBA" id="ARBA00044197"/>
    </source>
</evidence>
<keyword evidence="9" id="KW-1185">Reference proteome</keyword>
<dbReference type="AlphaFoldDB" id="W9UXU7"/>
<reference evidence="9" key="1">
    <citation type="submission" date="2012-11" db="EMBL/GenBank/DDBJ databases">
        <authorList>
            <person name="Singh A."/>
            <person name="Pinnaka A.K."/>
            <person name="Vaidya B."/>
        </authorList>
    </citation>
    <scope>NUCLEOTIDE SEQUENCE [LARGE SCALE GENOMIC DNA]</scope>
    <source>
        <strain evidence="9">AK23</strain>
    </source>
</reference>
<dbReference type="Proteomes" id="UP000019464">
    <property type="component" value="Unassembled WGS sequence"/>
</dbReference>
<keyword evidence="2 8" id="KW-0413">Isomerase</keyword>